<keyword evidence="1" id="KW-1133">Transmembrane helix</keyword>
<organism evidence="2">
    <name type="scientific">marine sediment metagenome</name>
    <dbReference type="NCBI Taxonomy" id="412755"/>
    <lineage>
        <taxon>unclassified sequences</taxon>
        <taxon>metagenomes</taxon>
        <taxon>ecological metagenomes</taxon>
    </lineage>
</organism>
<proteinExistence type="predicted"/>
<dbReference type="EMBL" id="BARU01008004">
    <property type="protein sequence ID" value="GAH35456.1"/>
    <property type="molecule type" value="Genomic_DNA"/>
</dbReference>
<accession>X1EQ20</accession>
<reference evidence="2" key="1">
    <citation type="journal article" date="2014" name="Front. Microbiol.">
        <title>High frequency of phylogenetically diverse reductive dehalogenase-homologous genes in deep subseafloor sedimentary metagenomes.</title>
        <authorList>
            <person name="Kawai M."/>
            <person name="Futagami T."/>
            <person name="Toyoda A."/>
            <person name="Takaki Y."/>
            <person name="Nishi S."/>
            <person name="Hori S."/>
            <person name="Arai W."/>
            <person name="Tsubouchi T."/>
            <person name="Morono Y."/>
            <person name="Uchiyama I."/>
            <person name="Ito T."/>
            <person name="Fujiyama A."/>
            <person name="Inagaki F."/>
            <person name="Takami H."/>
        </authorList>
    </citation>
    <scope>NUCLEOTIDE SEQUENCE</scope>
    <source>
        <strain evidence="2">Expedition CK06-06</strain>
    </source>
</reference>
<dbReference type="AlphaFoldDB" id="X1EQ20"/>
<sequence>MFAKLFEWVALLHGGGKTPEQVCQEWHSFLIGFAEAFCLFIPSMFPQTTHAHCEMKEEFHYYGIGRAGGVLAWVLILIGIFK</sequence>
<keyword evidence="1" id="KW-0472">Membrane</keyword>
<name>X1EQ20_9ZZZZ</name>
<gene>
    <name evidence="2" type="ORF">S03H2_15728</name>
</gene>
<keyword evidence="1" id="KW-0812">Transmembrane</keyword>
<evidence type="ECO:0000313" key="2">
    <source>
        <dbReference type="EMBL" id="GAH35456.1"/>
    </source>
</evidence>
<comment type="caution">
    <text evidence="2">The sequence shown here is derived from an EMBL/GenBank/DDBJ whole genome shotgun (WGS) entry which is preliminary data.</text>
</comment>
<evidence type="ECO:0000256" key="1">
    <source>
        <dbReference type="SAM" id="Phobius"/>
    </source>
</evidence>
<feature type="transmembrane region" description="Helical" evidence="1">
    <location>
        <begin position="59"/>
        <end position="81"/>
    </location>
</feature>
<protein>
    <submittedName>
        <fullName evidence="2">Uncharacterized protein</fullName>
    </submittedName>
</protein>